<name>A0ABR4Q1V8_9CEST</name>
<comment type="caution">
    <text evidence="1">The sequence shown here is derived from an EMBL/GenBank/DDBJ whole genome shotgun (WGS) entry which is preliminary data.</text>
</comment>
<evidence type="ECO:0000313" key="2">
    <source>
        <dbReference type="Proteomes" id="UP001651158"/>
    </source>
</evidence>
<keyword evidence="2" id="KW-1185">Reference proteome</keyword>
<organism evidence="1 2">
    <name type="scientific">Taenia crassiceps</name>
    <dbReference type="NCBI Taxonomy" id="6207"/>
    <lineage>
        <taxon>Eukaryota</taxon>
        <taxon>Metazoa</taxon>
        <taxon>Spiralia</taxon>
        <taxon>Lophotrochozoa</taxon>
        <taxon>Platyhelminthes</taxon>
        <taxon>Cestoda</taxon>
        <taxon>Eucestoda</taxon>
        <taxon>Cyclophyllidea</taxon>
        <taxon>Taeniidae</taxon>
        <taxon>Taenia</taxon>
    </lineage>
</organism>
<accession>A0ABR4Q1V8</accession>
<dbReference type="Proteomes" id="UP001651158">
    <property type="component" value="Unassembled WGS sequence"/>
</dbReference>
<proteinExistence type="predicted"/>
<dbReference type="EMBL" id="JAKROA010000017">
    <property type="protein sequence ID" value="KAL5103494.1"/>
    <property type="molecule type" value="Genomic_DNA"/>
</dbReference>
<reference evidence="1 2" key="1">
    <citation type="journal article" date="2022" name="Front. Cell. Infect. Microbiol.">
        <title>The Genomes of Two Strains of Taenia crassiceps the Animal Model for the Study of Human Cysticercosis.</title>
        <authorList>
            <person name="Bobes R.J."/>
            <person name="Estrada K."/>
            <person name="Rios-Valencia D.G."/>
            <person name="Calderon-Gallegos A."/>
            <person name="de la Torre P."/>
            <person name="Carrero J.C."/>
            <person name="Sanchez-Flores A."/>
            <person name="Laclette J.P."/>
        </authorList>
    </citation>
    <scope>NUCLEOTIDE SEQUENCE [LARGE SCALE GENOMIC DNA]</scope>
    <source>
        <strain evidence="1">WFUcys</strain>
    </source>
</reference>
<evidence type="ECO:0000313" key="1">
    <source>
        <dbReference type="EMBL" id="KAL5103494.1"/>
    </source>
</evidence>
<protein>
    <submittedName>
        <fullName evidence="1">Uncharacterized protein</fullName>
    </submittedName>
</protein>
<sequence>MSGSLRFSAALGTKGALSVIKREDEAAIFRNYSNVAWIRGCLWCRPKAAAPNALTSPLGLKRPDTIIGTEESGRRMKPNVL</sequence>
<gene>
    <name evidence="1" type="ORF">TcWFU_002501</name>
</gene>